<proteinExistence type="inferred from homology"/>
<dbReference type="PROSITE" id="PS00107">
    <property type="entry name" value="PROTEIN_KINASE_ATP"/>
    <property type="match status" value="1"/>
</dbReference>
<keyword evidence="3" id="KW-0963">Cytoplasm</keyword>
<dbReference type="InterPro" id="IPR011009">
    <property type="entry name" value="Kinase-like_dom_sf"/>
</dbReference>
<evidence type="ECO:0000256" key="4">
    <source>
        <dbReference type="ARBA" id="ARBA00022527"/>
    </source>
</evidence>
<dbReference type="AlphaFoldDB" id="A0AAD2K6N0"/>
<evidence type="ECO:0000256" key="7">
    <source>
        <dbReference type="ARBA" id="ARBA00022741"/>
    </source>
</evidence>
<feature type="region of interest" description="Disordered" evidence="11">
    <location>
        <begin position="1"/>
        <end position="200"/>
    </location>
</feature>
<dbReference type="SUPFAM" id="SSF56112">
    <property type="entry name" value="Protein kinase-like (PK-like)"/>
    <property type="match status" value="1"/>
</dbReference>
<feature type="binding site" evidence="10">
    <location>
        <position position="360"/>
    </location>
    <ligand>
        <name>ATP</name>
        <dbReference type="ChEBI" id="CHEBI:30616"/>
    </ligand>
</feature>
<feature type="compositionally biased region" description="Polar residues" evidence="11">
    <location>
        <begin position="21"/>
        <end position="30"/>
    </location>
</feature>
<feature type="compositionally biased region" description="Polar residues" evidence="11">
    <location>
        <begin position="153"/>
        <end position="168"/>
    </location>
</feature>
<dbReference type="FunFam" id="3.30.200.20:FF:000087">
    <property type="entry name" value="Dual specificity tyrosine-phosphorylation-regulated kinase 1A"/>
    <property type="match status" value="1"/>
</dbReference>
<dbReference type="InterPro" id="IPR000719">
    <property type="entry name" value="Prot_kinase_dom"/>
</dbReference>
<evidence type="ECO:0000313" key="14">
    <source>
        <dbReference type="Proteomes" id="UP001295794"/>
    </source>
</evidence>
<feature type="compositionally biased region" description="Polar residues" evidence="11">
    <location>
        <begin position="88"/>
        <end position="101"/>
    </location>
</feature>
<dbReference type="FunFam" id="1.10.510.10:FF:000380">
    <property type="entry name" value="Serine/threonine-protein kinase ppk15"/>
    <property type="match status" value="1"/>
</dbReference>
<dbReference type="GO" id="GO:0005737">
    <property type="term" value="C:cytoplasm"/>
    <property type="evidence" value="ECO:0007669"/>
    <property type="project" value="UniProtKB-SubCell"/>
</dbReference>
<dbReference type="GO" id="GO:0005524">
    <property type="term" value="F:ATP binding"/>
    <property type="evidence" value="ECO:0007669"/>
    <property type="project" value="UniProtKB-UniRule"/>
</dbReference>
<keyword evidence="5" id="KW-0597">Phosphoprotein</keyword>
<dbReference type="Gene3D" id="1.10.510.10">
    <property type="entry name" value="Transferase(Phosphotransferase) domain 1"/>
    <property type="match status" value="1"/>
</dbReference>
<dbReference type="Gene3D" id="3.30.200.20">
    <property type="entry name" value="Phosphorylase Kinase, domain 1"/>
    <property type="match status" value="1"/>
</dbReference>
<keyword evidence="8" id="KW-0418">Kinase</keyword>
<feature type="compositionally biased region" description="Low complexity" evidence="11">
    <location>
        <begin position="773"/>
        <end position="787"/>
    </location>
</feature>
<feature type="region of interest" description="Disordered" evidence="11">
    <location>
        <begin position="1036"/>
        <end position="1115"/>
    </location>
</feature>
<dbReference type="GO" id="GO:0005634">
    <property type="term" value="C:nucleus"/>
    <property type="evidence" value="ECO:0007669"/>
    <property type="project" value="TreeGrafter"/>
</dbReference>
<feature type="region of interest" description="Disordered" evidence="11">
    <location>
        <begin position="992"/>
        <end position="1021"/>
    </location>
</feature>
<feature type="compositionally biased region" description="Low complexity" evidence="11">
    <location>
        <begin position="752"/>
        <end position="764"/>
    </location>
</feature>
<organism evidence="13 14">
    <name type="scientific">Mycena citricolor</name>
    <dbReference type="NCBI Taxonomy" id="2018698"/>
    <lineage>
        <taxon>Eukaryota</taxon>
        <taxon>Fungi</taxon>
        <taxon>Dikarya</taxon>
        <taxon>Basidiomycota</taxon>
        <taxon>Agaricomycotina</taxon>
        <taxon>Agaricomycetes</taxon>
        <taxon>Agaricomycetidae</taxon>
        <taxon>Agaricales</taxon>
        <taxon>Marasmiineae</taxon>
        <taxon>Mycenaceae</taxon>
        <taxon>Mycena</taxon>
    </lineage>
</organism>
<feature type="compositionally biased region" description="Low complexity" evidence="11">
    <location>
        <begin position="31"/>
        <end position="43"/>
    </location>
</feature>
<name>A0AAD2K6N0_9AGAR</name>
<keyword evidence="14" id="KW-1185">Reference proteome</keyword>
<dbReference type="InterPro" id="IPR050494">
    <property type="entry name" value="Ser_Thr_dual-spec_kinase"/>
</dbReference>
<keyword evidence="6" id="KW-0808">Transferase</keyword>
<dbReference type="GO" id="GO:0004674">
    <property type="term" value="F:protein serine/threonine kinase activity"/>
    <property type="evidence" value="ECO:0007669"/>
    <property type="project" value="UniProtKB-KW"/>
</dbReference>
<sequence>MDNDFDLPRWSSQVDHGLNAPHNSSLNGPLSSTAAAASAAQASYYREPPPGSSQSIARSHSLGGASASARRRHHNQEELDPSFYPHFNDSSNGQNQYQPQSDPMYYSKRAEPPRSPLRTPNSALLDPYAHQQAQYSPSTPQYPYGPPQAEQRGYTSSNPQTHNRTLSQVKAEPGTPYTPNYNQGNQYLDQLPRQGSVSNPSTPLSYLHPSPGYYTPDSAMAVDPPPQKRRVPGFRRIRGAHDLQPRTDIPATSRRMAADGTYLSPLRQLTTNLIETFHICNPQFRYESAHNPRRVLTKPSKPSHNEGYDNEDYDYILYVNDWLGTEDGHKYLILDILGQGTFGQVVKCQNMKTHEVVAVKVVKNKPAYFNQSMMEVTILEMLNKNSDPNDQHHILRLRDSFIHRSHLCLVFELLSSNLYELIKQNQFQGLSTQLVKVFMAQLLDAMTVLKEARLIHCDLKPENILLKSLQSPQIKVIDFGSTCHERQTVYTYIQSRFYRSPEVLLGMPYTASIDMWSLGCIAVELFLGLPLFPGTSEYNQLTRIVEMLGLPPASMMSTGKQTTQFFDSHDQFNPTTGQNEKKWRLKSLEQYSREHGTNEQPGKQYFKANTLPEIINTAPMPQTKTGRTHEVEKELNNRAAFVDFCQGLLDLNPVTRWTPQQARLHPFITGEKFVKPFVPDGLAPPAPIAPAVVDPKRPYGGLVPSQPKGTRAYTDAASYNHHLGQHQAYTAAQQAQQNQAGAFRNPYMTPASSQQQSQLSQSQSNYPSPPENSYQGQGQSQVGSGYSLPPSANHRAMVAAGSYSGSPQTAANNASYYPAATANAPPQAQSQSRARANTINNQLDPVPPALARLRHMNEDVIQGRNALTPVLNRDDAMQEWERRQAGGKPAAAVPYPQLEFLQQQAELVASGNLAAGGQPNWSRYQPPTSKLAHVYQPGETDETSVRRDVVMSNVRSAAAAGRADSSPYGSVAPITSPAQAYTSGVTTSGNRYAATYGQGGPPQVKGPPSLQPAQSSQSSQGFDARADIGGLFMPMQPDQFQPYSPGGAPRMAGNVVPPAQAVPPSFYGSGVLPPVGAARNPFGQDQQQQQQQQQLGSVMKDGRRASNGAGDSWPR</sequence>
<evidence type="ECO:0000256" key="1">
    <source>
        <dbReference type="ARBA" id="ARBA00004496"/>
    </source>
</evidence>
<dbReference type="PROSITE" id="PS50011">
    <property type="entry name" value="PROTEIN_KINASE_DOM"/>
    <property type="match status" value="1"/>
</dbReference>
<feature type="region of interest" description="Disordered" evidence="11">
    <location>
        <begin position="744"/>
        <end position="790"/>
    </location>
</feature>
<evidence type="ECO:0000313" key="13">
    <source>
        <dbReference type="EMBL" id="CAK5281785.1"/>
    </source>
</evidence>
<dbReference type="InterPro" id="IPR017441">
    <property type="entry name" value="Protein_kinase_ATP_BS"/>
</dbReference>
<dbReference type="Pfam" id="PF00069">
    <property type="entry name" value="Pkinase"/>
    <property type="match status" value="1"/>
</dbReference>
<protein>
    <recommendedName>
        <fullName evidence="12">Protein kinase domain-containing protein</fullName>
    </recommendedName>
</protein>
<evidence type="ECO:0000256" key="2">
    <source>
        <dbReference type="ARBA" id="ARBA00008867"/>
    </source>
</evidence>
<keyword evidence="7 10" id="KW-0547">Nucleotide-binding</keyword>
<evidence type="ECO:0000256" key="6">
    <source>
        <dbReference type="ARBA" id="ARBA00022679"/>
    </source>
</evidence>
<dbReference type="GO" id="GO:0004713">
    <property type="term" value="F:protein tyrosine kinase activity"/>
    <property type="evidence" value="ECO:0007669"/>
    <property type="project" value="TreeGrafter"/>
</dbReference>
<keyword evidence="9 10" id="KW-0067">ATP-binding</keyword>
<dbReference type="InterPro" id="IPR008271">
    <property type="entry name" value="Ser/Thr_kinase_AS"/>
</dbReference>
<comment type="similarity">
    <text evidence="2">Belongs to the protein kinase superfamily. CMGC Ser/Thr protein kinase family. MNB/DYRK subfamily.</text>
</comment>
<gene>
    <name evidence="13" type="ORF">MYCIT1_LOCUS33031</name>
</gene>
<dbReference type="PANTHER" id="PTHR24058:SF17">
    <property type="entry name" value="HOMEODOMAIN INTERACTING PROTEIN KINASE, ISOFORM D"/>
    <property type="match status" value="1"/>
</dbReference>
<feature type="compositionally biased region" description="Polar residues" evidence="11">
    <location>
        <begin position="131"/>
        <end position="141"/>
    </location>
</feature>
<reference evidence="13" key="1">
    <citation type="submission" date="2023-11" db="EMBL/GenBank/DDBJ databases">
        <authorList>
            <person name="De Vega J J."/>
            <person name="De Vega J J."/>
        </authorList>
    </citation>
    <scope>NUCLEOTIDE SEQUENCE</scope>
</reference>
<dbReference type="PROSITE" id="PS00108">
    <property type="entry name" value="PROTEIN_KINASE_ST"/>
    <property type="match status" value="1"/>
</dbReference>
<dbReference type="Proteomes" id="UP001295794">
    <property type="component" value="Unassembled WGS sequence"/>
</dbReference>
<feature type="region of interest" description="Disordered" evidence="11">
    <location>
        <begin position="689"/>
        <end position="712"/>
    </location>
</feature>
<accession>A0AAD2K6N0</accession>
<dbReference type="CDD" id="cd14212">
    <property type="entry name" value="PKc_YAK1"/>
    <property type="match status" value="1"/>
</dbReference>
<comment type="subcellular location">
    <subcellularLocation>
        <location evidence="1">Cytoplasm</location>
    </subcellularLocation>
</comment>
<keyword evidence="4" id="KW-0723">Serine/threonine-protein kinase</keyword>
<evidence type="ECO:0000259" key="12">
    <source>
        <dbReference type="PROSITE" id="PS50011"/>
    </source>
</evidence>
<evidence type="ECO:0000256" key="8">
    <source>
        <dbReference type="ARBA" id="ARBA00022777"/>
    </source>
</evidence>
<evidence type="ECO:0000256" key="3">
    <source>
        <dbReference type="ARBA" id="ARBA00022490"/>
    </source>
</evidence>
<dbReference type="EMBL" id="CAVNYO010000444">
    <property type="protein sequence ID" value="CAK5281785.1"/>
    <property type="molecule type" value="Genomic_DNA"/>
</dbReference>
<dbReference type="SMART" id="SM00220">
    <property type="entry name" value="S_TKc"/>
    <property type="match status" value="1"/>
</dbReference>
<evidence type="ECO:0000256" key="10">
    <source>
        <dbReference type="PROSITE-ProRule" id="PRU10141"/>
    </source>
</evidence>
<evidence type="ECO:0000256" key="11">
    <source>
        <dbReference type="SAM" id="MobiDB-lite"/>
    </source>
</evidence>
<feature type="compositionally biased region" description="Low complexity" evidence="11">
    <location>
        <begin position="1001"/>
        <end position="1020"/>
    </location>
</feature>
<evidence type="ECO:0000256" key="5">
    <source>
        <dbReference type="ARBA" id="ARBA00022553"/>
    </source>
</evidence>
<comment type="caution">
    <text evidence="13">The sequence shown here is derived from an EMBL/GenBank/DDBJ whole genome shotgun (WGS) entry which is preliminary data.</text>
</comment>
<feature type="compositionally biased region" description="Polar residues" evidence="11">
    <location>
        <begin position="177"/>
        <end position="200"/>
    </location>
</feature>
<feature type="domain" description="Protein kinase" evidence="12">
    <location>
        <begin position="331"/>
        <end position="668"/>
    </location>
</feature>
<evidence type="ECO:0000256" key="9">
    <source>
        <dbReference type="ARBA" id="ARBA00022840"/>
    </source>
</evidence>
<dbReference type="PANTHER" id="PTHR24058">
    <property type="entry name" value="DUAL SPECIFICITY PROTEIN KINASE"/>
    <property type="match status" value="1"/>
</dbReference>
<feature type="compositionally biased region" description="Low complexity" evidence="11">
    <location>
        <begin position="1084"/>
        <end position="1094"/>
    </location>
</feature>